<evidence type="ECO:0000256" key="5">
    <source>
        <dbReference type="ARBA" id="ARBA00022723"/>
    </source>
</evidence>
<evidence type="ECO:0000259" key="10">
    <source>
        <dbReference type="Pfam" id="PF01909"/>
    </source>
</evidence>
<organism evidence="11 12">
    <name type="scientific">Candidatus Spyradenecus faecavium</name>
    <dbReference type="NCBI Taxonomy" id="2840947"/>
    <lineage>
        <taxon>Bacteria</taxon>
        <taxon>Pseudomonadati</taxon>
        <taxon>Lentisphaerota</taxon>
        <taxon>Lentisphaeria</taxon>
        <taxon>Lentisphaerales</taxon>
        <taxon>Lentisphaeraceae</taxon>
        <taxon>Lentisphaeraceae incertae sedis</taxon>
        <taxon>Candidatus Spyradenecus</taxon>
    </lineage>
</organism>
<dbReference type="InterPro" id="IPR002934">
    <property type="entry name" value="Polymerase_NTP_transf_dom"/>
</dbReference>
<evidence type="ECO:0000313" key="12">
    <source>
        <dbReference type="Proteomes" id="UP000886845"/>
    </source>
</evidence>
<accession>A0A9D1T326</accession>
<feature type="domain" description="Polymerase nucleotidyl transferase" evidence="10">
    <location>
        <begin position="26"/>
        <end position="80"/>
    </location>
</feature>
<gene>
    <name evidence="11" type="ORF">IAC79_04055</name>
</gene>
<keyword evidence="2" id="KW-1277">Toxin-antitoxin system</keyword>
<keyword evidence="7" id="KW-0067">ATP-binding</keyword>
<dbReference type="PANTHER" id="PTHR33571">
    <property type="entry name" value="SSL8005 PROTEIN"/>
    <property type="match status" value="1"/>
</dbReference>
<keyword evidence="6" id="KW-0547">Nucleotide-binding</keyword>
<sequence>MQKTLQELLERNRQAMFRIARANRAESLALFGSYARGTETPTSDIDLLVTFSPKATLFDHARLEAELSELLGVSVDVVSAAVLKDDAFGRHVRQEAIAL</sequence>
<evidence type="ECO:0000256" key="6">
    <source>
        <dbReference type="ARBA" id="ARBA00022741"/>
    </source>
</evidence>
<comment type="similarity">
    <text evidence="9">Belongs to the MntA antitoxin family.</text>
</comment>
<evidence type="ECO:0000256" key="4">
    <source>
        <dbReference type="ARBA" id="ARBA00022695"/>
    </source>
</evidence>
<keyword evidence="4" id="KW-0548">Nucleotidyltransferase</keyword>
<evidence type="ECO:0000256" key="7">
    <source>
        <dbReference type="ARBA" id="ARBA00022840"/>
    </source>
</evidence>
<dbReference type="Pfam" id="PF01909">
    <property type="entry name" value="NTP_transf_2"/>
    <property type="match status" value="1"/>
</dbReference>
<dbReference type="EMBL" id="DVOR01000129">
    <property type="protein sequence ID" value="HIV09269.1"/>
    <property type="molecule type" value="Genomic_DNA"/>
</dbReference>
<evidence type="ECO:0000256" key="9">
    <source>
        <dbReference type="ARBA" id="ARBA00038276"/>
    </source>
</evidence>
<dbReference type="InterPro" id="IPR043519">
    <property type="entry name" value="NT_sf"/>
</dbReference>
<proteinExistence type="inferred from homology"/>
<keyword evidence="8" id="KW-0460">Magnesium</keyword>
<comment type="cofactor">
    <cofactor evidence="1">
        <name>Mg(2+)</name>
        <dbReference type="ChEBI" id="CHEBI:18420"/>
    </cofactor>
</comment>
<keyword evidence="5" id="KW-0479">Metal-binding</keyword>
<evidence type="ECO:0000256" key="1">
    <source>
        <dbReference type="ARBA" id="ARBA00001946"/>
    </source>
</evidence>
<dbReference type="SUPFAM" id="SSF81301">
    <property type="entry name" value="Nucleotidyltransferase"/>
    <property type="match status" value="1"/>
</dbReference>
<dbReference type="GO" id="GO:0016779">
    <property type="term" value="F:nucleotidyltransferase activity"/>
    <property type="evidence" value="ECO:0007669"/>
    <property type="project" value="UniProtKB-KW"/>
</dbReference>
<evidence type="ECO:0000256" key="2">
    <source>
        <dbReference type="ARBA" id="ARBA00022649"/>
    </source>
</evidence>
<dbReference type="PANTHER" id="PTHR33571:SF12">
    <property type="entry name" value="BSL3053 PROTEIN"/>
    <property type="match status" value="1"/>
</dbReference>
<dbReference type="AlphaFoldDB" id="A0A9D1T326"/>
<evidence type="ECO:0000256" key="8">
    <source>
        <dbReference type="ARBA" id="ARBA00022842"/>
    </source>
</evidence>
<dbReference type="GO" id="GO:0005524">
    <property type="term" value="F:ATP binding"/>
    <property type="evidence" value="ECO:0007669"/>
    <property type="project" value="UniProtKB-KW"/>
</dbReference>
<comment type="caution">
    <text evidence="11">The sequence shown here is derived from an EMBL/GenBank/DDBJ whole genome shotgun (WGS) entry which is preliminary data.</text>
</comment>
<dbReference type="CDD" id="cd05403">
    <property type="entry name" value="NT_KNTase_like"/>
    <property type="match status" value="1"/>
</dbReference>
<reference evidence="11" key="1">
    <citation type="submission" date="2020-10" db="EMBL/GenBank/DDBJ databases">
        <authorList>
            <person name="Gilroy R."/>
        </authorList>
    </citation>
    <scope>NUCLEOTIDE SEQUENCE</scope>
    <source>
        <strain evidence="11">35461</strain>
    </source>
</reference>
<protein>
    <submittedName>
        <fullName evidence="11">Nucleotidyltransferase domain-containing protein</fullName>
    </submittedName>
</protein>
<evidence type="ECO:0000313" key="11">
    <source>
        <dbReference type="EMBL" id="HIV09269.1"/>
    </source>
</evidence>
<dbReference type="Proteomes" id="UP000886845">
    <property type="component" value="Unassembled WGS sequence"/>
</dbReference>
<evidence type="ECO:0000256" key="3">
    <source>
        <dbReference type="ARBA" id="ARBA00022679"/>
    </source>
</evidence>
<dbReference type="GO" id="GO:0046872">
    <property type="term" value="F:metal ion binding"/>
    <property type="evidence" value="ECO:0007669"/>
    <property type="project" value="UniProtKB-KW"/>
</dbReference>
<name>A0A9D1T326_9BACT</name>
<keyword evidence="3" id="KW-0808">Transferase</keyword>
<dbReference type="Gene3D" id="3.30.460.10">
    <property type="entry name" value="Beta Polymerase, domain 2"/>
    <property type="match status" value="1"/>
</dbReference>
<reference evidence="11" key="2">
    <citation type="journal article" date="2021" name="PeerJ">
        <title>Extensive microbial diversity within the chicken gut microbiome revealed by metagenomics and culture.</title>
        <authorList>
            <person name="Gilroy R."/>
            <person name="Ravi A."/>
            <person name="Getino M."/>
            <person name="Pursley I."/>
            <person name="Horton D.L."/>
            <person name="Alikhan N.F."/>
            <person name="Baker D."/>
            <person name="Gharbi K."/>
            <person name="Hall N."/>
            <person name="Watson M."/>
            <person name="Adriaenssens E.M."/>
            <person name="Foster-Nyarko E."/>
            <person name="Jarju S."/>
            <person name="Secka A."/>
            <person name="Antonio M."/>
            <person name="Oren A."/>
            <person name="Chaudhuri R.R."/>
            <person name="La Ragione R."/>
            <person name="Hildebrand F."/>
            <person name="Pallen M.J."/>
        </authorList>
    </citation>
    <scope>NUCLEOTIDE SEQUENCE</scope>
    <source>
        <strain evidence="11">35461</strain>
    </source>
</reference>
<dbReference type="InterPro" id="IPR052038">
    <property type="entry name" value="Type-VII_TA_antitoxin"/>
</dbReference>